<proteinExistence type="predicted"/>
<keyword evidence="3" id="KW-1185">Reference proteome</keyword>
<gene>
    <name evidence="2" type="ORF">D6T63_13270</name>
</gene>
<accession>A0A3A5MCL8</accession>
<dbReference type="Pfam" id="PF06983">
    <property type="entry name" value="3-dmu-9_3-mt"/>
    <property type="match status" value="1"/>
</dbReference>
<dbReference type="OrthoDB" id="9806473at2"/>
<dbReference type="InterPro" id="IPR029068">
    <property type="entry name" value="Glyas_Bleomycin-R_OHBP_Dase"/>
</dbReference>
<dbReference type="SUPFAM" id="SSF54593">
    <property type="entry name" value="Glyoxalase/Bleomycin resistance protein/Dihydroxybiphenyl dioxygenase"/>
    <property type="match status" value="1"/>
</dbReference>
<feature type="domain" description="PhnB-like" evidence="1">
    <location>
        <begin position="3"/>
        <end position="129"/>
    </location>
</feature>
<dbReference type="Gene3D" id="3.30.720.100">
    <property type="match status" value="1"/>
</dbReference>
<dbReference type="Proteomes" id="UP000272560">
    <property type="component" value="Unassembled WGS sequence"/>
</dbReference>
<dbReference type="PANTHER" id="PTHR33990:SF4">
    <property type="entry name" value="PHNB-LIKE DOMAIN-CONTAINING PROTEIN"/>
    <property type="match status" value="1"/>
</dbReference>
<evidence type="ECO:0000259" key="1">
    <source>
        <dbReference type="Pfam" id="PF06983"/>
    </source>
</evidence>
<evidence type="ECO:0000313" key="3">
    <source>
        <dbReference type="Proteomes" id="UP000272560"/>
    </source>
</evidence>
<sequence>MQATPFLTFQPATGSSAAEAMTMYVELFDDGQILFEQRRGPGDYGDEGTIFLAEFIVAGQKFRCSDSAITHEWNFSPAISLWIDCPSIDEQQRLFTALAVEGREHMPLGDYGFGPFGWVQDRFGVNWQLAAPA</sequence>
<dbReference type="AlphaFoldDB" id="A0A3A5MCL8"/>
<dbReference type="Gene3D" id="3.30.720.110">
    <property type="match status" value="1"/>
</dbReference>
<dbReference type="RefSeq" id="WP_120149512.1">
    <property type="nucleotide sequence ID" value="NZ_QZVT01000006.1"/>
</dbReference>
<name>A0A3A5MCL8_9MICC</name>
<evidence type="ECO:0000313" key="2">
    <source>
        <dbReference type="EMBL" id="RJT78467.1"/>
    </source>
</evidence>
<dbReference type="InterPro" id="IPR009725">
    <property type="entry name" value="3_dmu_93_MTrfase"/>
</dbReference>
<dbReference type="EMBL" id="QZVT01000006">
    <property type="protein sequence ID" value="RJT78467.1"/>
    <property type="molecule type" value="Genomic_DNA"/>
</dbReference>
<protein>
    <submittedName>
        <fullName evidence="2">VOC family protein</fullName>
    </submittedName>
</protein>
<dbReference type="InterPro" id="IPR028973">
    <property type="entry name" value="PhnB-like"/>
</dbReference>
<dbReference type="PIRSF" id="PIRSF021700">
    <property type="entry name" value="3_dmu_93_MTrfase"/>
    <property type="match status" value="1"/>
</dbReference>
<reference evidence="2 3" key="1">
    <citation type="submission" date="2018-09" db="EMBL/GenBank/DDBJ databases">
        <title>Novel species of Arthrobacter.</title>
        <authorList>
            <person name="Liu Q."/>
            <person name="Xin Y.-H."/>
        </authorList>
    </citation>
    <scope>NUCLEOTIDE SEQUENCE [LARGE SCALE GENOMIC DNA]</scope>
    <source>
        <strain evidence="2 3">Hz2</strain>
    </source>
</reference>
<dbReference type="PANTHER" id="PTHR33990">
    <property type="entry name" value="PROTEIN YJDN-RELATED"/>
    <property type="match status" value="1"/>
</dbReference>
<dbReference type="CDD" id="cd06588">
    <property type="entry name" value="PhnB_like"/>
    <property type="match status" value="1"/>
</dbReference>
<organism evidence="2 3">
    <name type="scientific">Arthrobacter cheniae</name>
    <dbReference type="NCBI Taxonomy" id="1258888"/>
    <lineage>
        <taxon>Bacteria</taxon>
        <taxon>Bacillati</taxon>
        <taxon>Actinomycetota</taxon>
        <taxon>Actinomycetes</taxon>
        <taxon>Micrococcales</taxon>
        <taxon>Micrococcaceae</taxon>
        <taxon>Arthrobacter</taxon>
    </lineage>
</organism>
<comment type="caution">
    <text evidence="2">The sequence shown here is derived from an EMBL/GenBank/DDBJ whole genome shotgun (WGS) entry which is preliminary data.</text>
</comment>